<keyword evidence="5 9" id="KW-0406">Ion transport</keyword>
<dbReference type="Pfam" id="PF00571">
    <property type="entry name" value="CBS"/>
    <property type="match status" value="1"/>
</dbReference>
<dbReference type="GO" id="GO:0005769">
    <property type="term" value="C:early endosome"/>
    <property type="evidence" value="ECO:0007669"/>
    <property type="project" value="TreeGrafter"/>
</dbReference>
<keyword evidence="8" id="KW-0129">CBS domain</keyword>
<dbReference type="InterPro" id="IPR046342">
    <property type="entry name" value="CBS_dom_sf"/>
</dbReference>
<keyword evidence="4 9" id="KW-1133">Transmembrane helix</keyword>
<dbReference type="PANTHER" id="PTHR45711:SF6">
    <property type="entry name" value="CHLORIDE CHANNEL PROTEIN"/>
    <property type="match status" value="1"/>
</dbReference>
<dbReference type="GO" id="GO:0005794">
    <property type="term" value="C:Golgi apparatus"/>
    <property type="evidence" value="ECO:0007669"/>
    <property type="project" value="TreeGrafter"/>
</dbReference>
<name>A0A4P9XFQ5_9FUNG</name>
<evidence type="ECO:0000256" key="7">
    <source>
        <dbReference type="ARBA" id="ARBA00023214"/>
    </source>
</evidence>
<evidence type="ECO:0000256" key="2">
    <source>
        <dbReference type="ARBA" id="ARBA00022448"/>
    </source>
</evidence>
<evidence type="ECO:0000256" key="5">
    <source>
        <dbReference type="ARBA" id="ARBA00023065"/>
    </source>
</evidence>
<feature type="transmembrane region" description="Helical" evidence="9">
    <location>
        <begin position="252"/>
        <end position="276"/>
    </location>
</feature>
<sequence>QPLLQTHATRPSRAPRAMHRLVYSDYSTIDWVHDQARDLARSYRLIQIPGLVGRVLRLLDACQSWIVVIAVGLATGGLAAFIDIISEWLSDLKDGRCGAGFYLNRKFCCWHVGQDAFCPEWIPWAAFLVGNDDPHRQGTVRRGVTWVFHTLFYVLFSVLFAFVAAVLVKRYARYAAGSGIAEVKTVLGGFVIRGYLGTWTLVIKTVGLCLSVGSGLALGKEGPLVHVACCASKLLSSLFPPFRANDARQREIMSAAAAAGMSAAFGAPMGGILFSLEEVSSYFPYKTMWRSFVCAMVAALTLQLINPFRTGKLVLFQVAYTRDWRHFELPVFILLGVLGGVYGAQFNTYHLWLARYRRKGWLAQFPVYETVAVAILSALISSGSGLTQLSLGDLLGNLFQECSEHSTDFYGVCDANHRFRSIVLLLMAAAIKAMLTTVTYGLSIPAGIFLPSMAVGACAGRAVGILVQAFYETFPTLSIFSGCTGDTQCVTPGAYAMVGAAAALAGVTRMTVSLTVIMFELTGGLAFVLPTMVTVMVAKWVGDWYDKGGIYDQYIALNQFPILPADTLNYTHAPGARIMAVSHLMCPMSELYVIPEFGWTVAYLRQLLDVTTVSGFPVAKNLLSLATPPGADMTAGPTHATPSSARPRHARHGQRGAMAPHHVPTGFNLRPWMQATPMTVDPTFPISGCLTFFKAIGLRVLFVTRRGRLVGLVTKKDLLHHLHV</sequence>
<dbReference type="InterPro" id="IPR001807">
    <property type="entry name" value="ClC"/>
</dbReference>
<dbReference type="PANTHER" id="PTHR45711">
    <property type="entry name" value="CHLORIDE CHANNEL PROTEIN"/>
    <property type="match status" value="1"/>
</dbReference>
<evidence type="ECO:0000256" key="4">
    <source>
        <dbReference type="ARBA" id="ARBA00022989"/>
    </source>
</evidence>
<evidence type="ECO:0000256" key="9">
    <source>
        <dbReference type="RuleBase" id="RU361221"/>
    </source>
</evidence>
<evidence type="ECO:0000313" key="13">
    <source>
        <dbReference type="Proteomes" id="UP000274922"/>
    </source>
</evidence>
<dbReference type="GO" id="GO:0005247">
    <property type="term" value="F:voltage-gated chloride channel activity"/>
    <property type="evidence" value="ECO:0007669"/>
    <property type="project" value="TreeGrafter"/>
</dbReference>
<feature type="transmembrane region" description="Helical" evidence="9">
    <location>
        <begin position="288"/>
        <end position="308"/>
    </location>
</feature>
<feature type="domain" description="CBS" evidence="11">
    <location>
        <begin position="673"/>
        <end position="724"/>
    </location>
</feature>
<feature type="non-terminal residue" evidence="12">
    <location>
        <position position="724"/>
    </location>
</feature>
<feature type="transmembrane region" description="Helical" evidence="9">
    <location>
        <begin position="516"/>
        <end position="538"/>
    </location>
</feature>
<dbReference type="EMBL" id="ML014114">
    <property type="protein sequence ID" value="RKP04071.1"/>
    <property type="molecule type" value="Genomic_DNA"/>
</dbReference>
<evidence type="ECO:0000256" key="10">
    <source>
        <dbReference type="SAM" id="MobiDB-lite"/>
    </source>
</evidence>
<feature type="transmembrane region" description="Helical" evidence="9">
    <location>
        <begin position="361"/>
        <end position="380"/>
    </location>
</feature>
<dbReference type="OrthoDB" id="44789at2759"/>
<dbReference type="AlphaFoldDB" id="A0A4P9XFQ5"/>
<feature type="transmembrane region" description="Helical" evidence="9">
    <location>
        <begin position="64"/>
        <end position="85"/>
    </location>
</feature>
<evidence type="ECO:0000256" key="3">
    <source>
        <dbReference type="ARBA" id="ARBA00022692"/>
    </source>
</evidence>
<dbReference type="PRINTS" id="PR00762">
    <property type="entry name" value="CLCHANNEL"/>
</dbReference>
<evidence type="ECO:0000313" key="12">
    <source>
        <dbReference type="EMBL" id="RKP04071.1"/>
    </source>
</evidence>
<keyword evidence="7 9" id="KW-0868">Chloride</keyword>
<dbReference type="InterPro" id="IPR000644">
    <property type="entry name" value="CBS_dom"/>
</dbReference>
<feature type="transmembrane region" description="Helical" evidence="9">
    <location>
        <begin position="422"/>
        <end position="442"/>
    </location>
</feature>
<evidence type="ECO:0000256" key="1">
    <source>
        <dbReference type="ARBA" id="ARBA00004141"/>
    </source>
</evidence>
<dbReference type="PROSITE" id="PS51371">
    <property type="entry name" value="CBS"/>
    <property type="match status" value="1"/>
</dbReference>
<dbReference type="Proteomes" id="UP000274922">
    <property type="component" value="Unassembled WGS sequence"/>
</dbReference>
<proteinExistence type="inferred from homology"/>
<reference evidence="13" key="1">
    <citation type="journal article" date="2018" name="Nat. Microbiol.">
        <title>Leveraging single-cell genomics to expand the fungal tree of life.</title>
        <authorList>
            <person name="Ahrendt S.R."/>
            <person name="Quandt C.A."/>
            <person name="Ciobanu D."/>
            <person name="Clum A."/>
            <person name="Salamov A."/>
            <person name="Andreopoulos B."/>
            <person name="Cheng J.F."/>
            <person name="Woyke T."/>
            <person name="Pelin A."/>
            <person name="Henrissat B."/>
            <person name="Reynolds N.K."/>
            <person name="Benny G.L."/>
            <person name="Smith M.E."/>
            <person name="James T.Y."/>
            <person name="Grigoriev I.V."/>
        </authorList>
    </citation>
    <scope>NUCLEOTIDE SEQUENCE [LARGE SCALE GENOMIC DNA]</scope>
    <source>
        <strain evidence="13">ATCC 52028</strain>
    </source>
</reference>
<gene>
    <name evidence="12" type="ORF">CXG81DRAFT_8374</name>
</gene>
<dbReference type="CDD" id="cd03684">
    <property type="entry name" value="ClC_3_like"/>
    <property type="match status" value="1"/>
</dbReference>
<evidence type="ECO:0000256" key="8">
    <source>
        <dbReference type="PROSITE-ProRule" id="PRU00703"/>
    </source>
</evidence>
<dbReference type="STRING" id="1555241.A0A4P9XFQ5"/>
<keyword evidence="3 9" id="KW-0812">Transmembrane</keyword>
<comment type="subcellular location">
    <subcellularLocation>
        <location evidence="1 9">Membrane</location>
        <topology evidence="1 9">Multi-pass membrane protein</topology>
    </subcellularLocation>
</comment>
<dbReference type="GO" id="GO:0005886">
    <property type="term" value="C:plasma membrane"/>
    <property type="evidence" value="ECO:0007669"/>
    <property type="project" value="TreeGrafter"/>
</dbReference>
<keyword evidence="13" id="KW-1185">Reference proteome</keyword>
<feature type="non-terminal residue" evidence="12">
    <location>
        <position position="1"/>
    </location>
</feature>
<evidence type="ECO:0000259" key="11">
    <source>
        <dbReference type="PROSITE" id="PS51371"/>
    </source>
</evidence>
<feature type="transmembrane region" description="Helical" evidence="9">
    <location>
        <begin position="448"/>
        <end position="471"/>
    </location>
</feature>
<keyword evidence="6 9" id="KW-0472">Membrane</keyword>
<evidence type="ECO:0000256" key="6">
    <source>
        <dbReference type="ARBA" id="ARBA00023136"/>
    </source>
</evidence>
<keyword evidence="2 9" id="KW-0813">Transport</keyword>
<dbReference type="Gene3D" id="3.90.1280.20">
    <property type="match status" value="1"/>
</dbReference>
<feature type="transmembrane region" description="Helical" evidence="9">
    <location>
        <begin position="329"/>
        <end position="349"/>
    </location>
</feature>
<dbReference type="Gene3D" id="1.10.3080.10">
    <property type="entry name" value="Clc chloride channel"/>
    <property type="match status" value="1"/>
</dbReference>
<organism evidence="12 13">
    <name type="scientific">Caulochytrium protostelioides</name>
    <dbReference type="NCBI Taxonomy" id="1555241"/>
    <lineage>
        <taxon>Eukaryota</taxon>
        <taxon>Fungi</taxon>
        <taxon>Fungi incertae sedis</taxon>
        <taxon>Chytridiomycota</taxon>
        <taxon>Chytridiomycota incertae sedis</taxon>
        <taxon>Chytridiomycetes</taxon>
        <taxon>Caulochytriales</taxon>
        <taxon>Caulochytriaceae</taxon>
        <taxon>Caulochytrium</taxon>
    </lineage>
</organism>
<dbReference type="SUPFAM" id="SSF54631">
    <property type="entry name" value="CBS-domain pair"/>
    <property type="match status" value="1"/>
</dbReference>
<protein>
    <recommendedName>
        <fullName evidence="9">Chloride channel protein</fullName>
    </recommendedName>
</protein>
<dbReference type="InterPro" id="IPR014743">
    <property type="entry name" value="Cl-channel_core"/>
</dbReference>
<comment type="similarity">
    <text evidence="9">Belongs to the chloride channel (TC 2.A.49) family.</text>
</comment>
<dbReference type="Pfam" id="PF00654">
    <property type="entry name" value="Voltage_CLC"/>
    <property type="match status" value="1"/>
</dbReference>
<dbReference type="SUPFAM" id="SSF81340">
    <property type="entry name" value="Clc chloride channel"/>
    <property type="match status" value="1"/>
</dbReference>
<feature type="transmembrane region" description="Helical" evidence="9">
    <location>
        <begin position="492"/>
        <end position="510"/>
    </location>
</feature>
<dbReference type="FunFam" id="1.10.3080.10:FF:000011">
    <property type="entry name" value="Chloride channel protein"/>
    <property type="match status" value="1"/>
</dbReference>
<feature type="region of interest" description="Disordered" evidence="10">
    <location>
        <begin position="633"/>
        <end position="658"/>
    </location>
</feature>
<feature type="transmembrane region" description="Helical" evidence="9">
    <location>
        <begin position="146"/>
        <end position="168"/>
    </location>
</feature>
<accession>A0A4P9XFQ5</accession>